<gene>
    <name evidence="2" type="ORF">LTR05_005550</name>
</gene>
<proteinExistence type="predicted"/>
<dbReference type="AlphaFoldDB" id="A0AAN7Y618"/>
<evidence type="ECO:0000256" key="1">
    <source>
        <dbReference type="SAM" id="MobiDB-lite"/>
    </source>
</evidence>
<protein>
    <submittedName>
        <fullName evidence="2">Uncharacterized protein</fullName>
    </submittedName>
</protein>
<accession>A0AAN7Y618</accession>
<feature type="compositionally biased region" description="Basic and acidic residues" evidence="1">
    <location>
        <begin position="198"/>
        <end position="219"/>
    </location>
</feature>
<name>A0AAN7Y618_9EURO</name>
<evidence type="ECO:0000313" key="2">
    <source>
        <dbReference type="EMBL" id="KAK5084474.1"/>
    </source>
</evidence>
<evidence type="ECO:0000313" key="3">
    <source>
        <dbReference type="Proteomes" id="UP001309876"/>
    </source>
</evidence>
<sequence length="219" mass="24969">MGRAGPGLFDSDQFWDYSSDLNTYLGFDLPNAGDMTMNDAFEDDPDIPAVLSMECTATALNDGIFTILFDILKTKEDPSYLCLLVINSMRVGARITKGQLNHVKKVHTNAEMWKLLPECRLQIKVACEEYRSGKPYTFKEFDFEERPWENPDDPAYGKPDNNDKCEEKEVEMAEVTKKRNKKDIDDGVDDNDAGANATDEKLKFRKKEVEAKELSKQPY</sequence>
<comment type="caution">
    <text evidence="2">The sequence shown here is derived from an EMBL/GenBank/DDBJ whole genome shotgun (WGS) entry which is preliminary data.</text>
</comment>
<keyword evidence="3" id="KW-1185">Reference proteome</keyword>
<dbReference type="Proteomes" id="UP001309876">
    <property type="component" value="Unassembled WGS sequence"/>
</dbReference>
<reference evidence="2 3" key="1">
    <citation type="submission" date="2023-08" db="EMBL/GenBank/DDBJ databases">
        <title>Black Yeasts Isolated from many extreme environments.</title>
        <authorList>
            <person name="Coleine C."/>
            <person name="Stajich J.E."/>
            <person name="Selbmann L."/>
        </authorList>
    </citation>
    <scope>NUCLEOTIDE SEQUENCE [LARGE SCALE GENOMIC DNA]</scope>
    <source>
        <strain evidence="2 3">CCFEE 5910</strain>
    </source>
</reference>
<organism evidence="2 3">
    <name type="scientific">Lithohypha guttulata</name>
    <dbReference type="NCBI Taxonomy" id="1690604"/>
    <lineage>
        <taxon>Eukaryota</taxon>
        <taxon>Fungi</taxon>
        <taxon>Dikarya</taxon>
        <taxon>Ascomycota</taxon>
        <taxon>Pezizomycotina</taxon>
        <taxon>Eurotiomycetes</taxon>
        <taxon>Chaetothyriomycetidae</taxon>
        <taxon>Chaetothyriales</taxon>
        <taxon>Trichomeriaceae</taxon>
        <taxon>Lithohypha</taxon>
    </lineage>
</organism>
<dbReference type="EMBL" id="JAVRRJ010000005">
    <property type="protein sequence ID" value="KAK5084474.1"/>
    <property type="molecule type" value="Genomic_DNA"/>
</dbReference>
<feature type="region of interest" description="Disordered" evidence="1">
    <location>
        <begin position="147"/>
        <end position="219"/>
    </location>
</feature>
<feature type="compositionally biased region" description="Basic and acidic residues" evidence="1">
    <location>
        <begin position="160"/>
        <end position="185"/>
    </location>
</feature>